<reference evidence="2" key="2">
    <citation type="journal article" date="2024" name="Plant">
        <title>Genomic evolution and insights into agronomic trait innovations of Sesamum species.</title>
        <authorList>
            <person name="Miao H."/>
            <person name="Wang L."/>
            <person name="Qu L."/>
            <person name="Liu H."/>
            <person name="Sun Y."/>
            <person name="Le M."/>
            <person name="Wang Q."/>
            <person name="Wei S."/>
            <person name="Zheng Y."/>
            <person name="Lin W."/>
            <person name="Duan Y."/>
            <person name="Cao H."/>
            <person name="Xiong S."/>
            <person name="Wang X."/>
            <person name="Wei L."/>
            <person name="Li C."/>
            <person name="Ma Q."/>
            <person name="Ju M."/>
            <person name="Zhao R."/>
            <person name="Li G."/>
            <person name="Mu C."/>
            <person name="Tian Q."/>
            <person name="Mei H."/>
            <person name="Zhang T."/>
            <person name="Gao T."/>
            <person name="Zhang H."/>
        </authorList>
    </citation>
    <scope>NUCLEOTIDE SEQUENCE</scope>
    <source>
        <strain evidence="2">G02</strain>
    </source>
</reference>
<name>A0AAW2U5C0_SESRA</name>
<protein>
    <submittedName>
        <fullName evidence="2">QWRF motif-containing protein 2</fullName>
    </submittedName>
</protein>
<feature type="non-terminal residue" evidence="2">
    <location>
        <position position="1"/>
    </location>
</feature>
<dbReference type="PANTHER" id="PTHR31807:SF2">
    <property type="entry name" value="PROTEIN SNOWY COTYLEDON 3"/>
    <property type="match status" value="1"/>
</dbReference>
<dbReference type="GO" id="GO:0008017">
    <property type="term" value="F:microtubule binding"/>
    <property type="evidence" value="ECO:0007669"/>
    <property type="project" value="TreeGrafter"/>
</dbReference>
<comment type="similarity">
    <text evidence="1">Belongs to the QWRF family.</text>
</comment>
<proteinExistence type="inferred from homology"/>
<comment type="caution">
    <text evidence="2">The sequence shown here is derived from an EMBL/GenBank/DDBJ whole genome shotgun (WGS) entry which is preliminary data.</text>
</comment>
<dbReference type="InterPro" id="IPR007573">
    <property type="entry name" value="QWRF"/>
</dbReference>
<dbReference type="GO" id="GO:0051225">
    <property type="term" value="P:spindle assembly"/>
    <property type="evidence" value="ECO:0007669"/>
    <property type="project" value="TreeGrafter"/>
</dbReference>
<dbReference type="GO" id="GO:0005880">
    <property type="term" value="C:nuclear microtubule"/>
    <property type="evidence" value="ECO:0007669"/>
    <property type="project" value="TreeGrafter"/>
</dbReference>
<dbReference type="EMBL" id="JACGWJ010000006">
    <property type="protein sequence ID" value="KAL0412611.1"/>
    <property type="molecule type" value="Genomic_DNA"/>
</dbReference>
<evidence type="ECO:0000256" key="1">
    <source>
        <dbReference type="ARBA" id="ARBA00010016"/>
    </source>
</evidence>
<dbReference type="PANTHER" id="PTHR31807">
    <property type="entry name" value="AUGMIN FAMILY MEMBER"/>
    <property type="match status" value="1"/>
</dbReference>
<gene>
    <name evidence="2" type="ORF">Sradi_1462800</name>
</gene>
<dbReference type="Pfam" id="PF04484">
    <property type="entry name" value="QWRF"/>
    <property type="match status" value="1"/>
</dbReference>
<reference evidence="2" key="1">
    <citation type="submission" date="2020-06" db="EMBL/GenBank/DDBJ databases">
        <authorList>
            <person name="Li T."/>
            <person name="Hu X."/>
            <person name="Zhang T."/>
            <person name="Song X."/>
            <person name="Zhang H."/>
            <person name="Dai N."/>
            <person name="Sheng W."/>
            <person name="Hou X."/>
            <person name="Wei L."/>
        </authorList>
    </citation>
    <scope>NUCLEOTIDE SEQUENCE</scope>
    <source>
        <strain evidence="2">G02</strain>
        <tissue evidence="2">Leaf</tissue>
    </source>
</reference>
<accession>A0AAW2U5C0</accession>
<dbReference type="AlphaFoldDB" id="A0AAW2U5C0"/>
<organism evidence="2">
    <name type="scientific">Sesamum radiatum</name>
    <name type="common">Black benniseed</name>
    <dbReference type="NCBI Taxonomy" id="300843"/>
    <lineage>
        <taxon>Eukaryota</taxon>
        <taxon>Viridiplantae</taxon>
        <taxon>Streptophyta</taxon>
        <taxon>Embryophyta</taxon>
        <taxon>Tracheophyta</taxon>
        <taxon>Spermatophyta</taxon>
        <taxon>Magnoliopsida</taxon>
        <taxon>eudicotyledons</taxon>
        <taxon>Gunneridae</taxon>
        <taxon>Pentapetalae</taxon>
        <taxon>asterids</taxon>
        <taxon>lamiids</taxon>
        <taxon>Lamiales</taxon>
        <taxon>Pedaliaceae</taxon>
        <taxon>Sesamum</taxon>
    </lineage>
</organism>
<evidence type="ECO:0000313" key="2">
    <source>
        <dbReference type="EMBL" id="KAL0412611.1"/>
    </source>
</evidence>
<dbReference type="GO" id="GO:0005737">
    <property type="term" value="C:cytoplasm"/>
    <property type="evidence" value="ECO:0007669"/>
    <property type="project" value="TreeGrafter"/>
</dbReference>
<sequence length="172" mass="18864">TKNLVVHQKNLWNAWITISDLRDTVTKKRHRLQLLRQKLKLASILKGQMTFLEDWALLEKDHSTSLLGAIKSLKASTLRLPVVGGAIADAQSLKDAIGSAVDVMQAMGSSLCSLLPTVEELNTLVTELAKTAAKERASLEQCTDFISLLAAIQVRDSSLRAHIIQHNHVPPA</sequence>